<keyword evidence="2" id="KW-1133">Transmembrane helix</keyword>
<dbReference type="STRING" id="247490.KSU1_B0240"/>
<organism evidence="3 4">
    <name type="scientific">Candidatus Jettenia caeni</name>
    <dbReference type="NCBI Taxonomy" id="247490"/>
    <lineage>
        <taxon>Bacteria</taxon>
        <taxon>Pseudomonadati</taxon>
        <taxon>Planctomycetota</taxon>
        <taxon>Candidatus Brocadiia</taxon>
        <taxon>Candidatus Brocadiales</taxon>
        <taxon>Candidatus Brocadiaceae</taxon>
        <taxon>Candidatus Jettenia</taxon>
    </lineage>
</organism>
<evidence type="ECO:0000313" key="4">
    <source>
        <dbReference type="Proteomes" id="UP000002985"/>
    </source>
</evidence>
<gene>
    <name evidence="3" type="ORF">KSU1_B0240</name>
</gene>
<feature type="region of interest" description="Disordered" evidence="1">
    <location>
        <begin position="368"/>
        <end position="398"/>
    </location>
</feature>
<accession>I3IHA2</accession>
<keyword evidence="2" id="KW-0472">Membrane</keyword>
<sequence length="398" mass="44101">MGEVKTIRHDWRDILRAFKMAFDPKKMFLGYSALLASLFWCTIVVALFSALKLISTTPCIFIRLVLCSAREGVPVIAGNVSQAIMPLDFGELFALSILIFGILAIWSLAGGAITRISAVDYAKDESICLIDALKFSRKKFWSYFWSPLVPVIGVFFFALCNVIGGLLGRIPVFGEILVALGFPFALISGFLMVFIGLIGALGLCFMFPTISAEGSDAFDAMSRAYSYVISRPKQFILYCIINTLYGLICLIFIACIAWLVVRLSFYTIGIGMGQKFGLIQSFLSQKCNIACLGFCNVPSPQPLVSTASLTWSLKFLAGMLIVYIVLIKLTVWTFVLTYLFSAKTIIYFLLRKDIDSTDISDVYIEEEKTERSNAEVKTFPSSGEGNKDNSSPDKESRL</sequence>
<evidence type="ECO:0000256" key="2">
    <source>
        <dbReference type="SAM" id="Phobius"/>
    </source>
</evidence>
<comment type="caution">
    <text evidence="3">The sequence shown here is derived from an EMBL/GenBank/DDBJ whole genome shotgun (WGS) entry which is preliminary data.</text>
</comment>
<feature type="compositionally biased region" description="Basic and acidic residues" evidence="1">
    <location>
        <begin position="385"/>
        <end position="398"/>
    </location>
</feature>
<evidence type="ECO:0000313" key="3">
    <source>
        <dbReference type="EMBL" id="GAB61097.1"/>
    </source>
</evidence>
<dbReference type="eggNOG" id="ENOG5032S2N">
    <property type="taxonomic scope" value="Bacteria"/>
</dbReference>
<feature type="transmembrane region" description="Helical" evidence="2">
    <location>
        <begin position="92"/>
        <end position="113"/>
    </location>
</feature>
<evidence type="ECO:0000256" key="1">
    <source>
        <dbReference type="SAM" id="MobiDB-lite"/>
    </source>
</evidence>
<name>I3IHA2_9BACT</name>
<feature type="transmembrane region" description="Helical" evidence="2">
    <location>
        <begin position="28"/>
        <end position="48"/>
    </location>
</feature>
<protein>
    <submittedName>
        <fullName evidence="3">Uncharacterized protein</fullName>
    </submittedName>
</protein>
<proteinExistence type="predicted"/>
<keyword evidence="4" id="KW-1185">Reference proteome</keyword>
<dbReference type="EMBL" id="BAFH01000002">
    <property type="protein sequence ID" value="GAB61097.1"/>
    <property type="molecule type" value="Genomic_DNA"/>
</dbReference>
<dbReference type="AlphaFoldDB" id="I3IHA2"/>
<dbReference type="OrthoDB" id="260428at2"/>
<feature type="transmembrane region" description="Helical" evidence="2">
    <location>
        <begin position="235"/>
        <end position="261"/>
    </location>
</feature>
<feature type="transmembrane region" description="Helical" evidence="2">
    <location>
        <begin position="176"/>
        <end position="205"/>
    </location>
</feature>
<keyword evidence="2" id="KW-0812">Transmembrane</keyword>
<feature type="transmembrane region" description="Helical" evidence="2">
    <location>
        <begin position="143"/>
        <end position="164"/>
    </location>
</feature>
<feature type="transmembrane region" description="Helical" evidence="2">
    <location>
        <begin position="315"/>
        <end position="341"/>
    </location>
</feature>
<dbReference type="Proteomes" id="UP000002985">
    <property type="component" value="Unassembled WGS sequence"/>
</dbReference>
<reference evidence="3 4" key="1">
    <citation type="journal article" date="2012" name="FEBS Lett.">
        <title>Anammox organism KSU-1 expresses a NirK-type copper-containing nitrite reductase instead of a NirS-type with cytochrome cd1.</title>
        <authorList>
            <person name="Hira D."/>
            <person name="Toh H."/>
            <person name="Migita C.T."/>
            <person name="Okubo H."/>
            <person name="Nishiyama T."/>
            <person name="Hattori M."/>
            <person name="Furukawa K."/>
            <person name="Fujii T."/>
        </authorList>
    </citation>
    <scope>NUCLEOTIDE SEQUENCE [LARGE SCALE GENOMIC DNA]</scope>
</reference>